<proteinExistence type="predicted"/>
<dbReference type="Proteomes" id="UP000001075">
    <property type="component" value="Unassembled WGS sequence"/>
</dbReference>
<evidence type="ECO:0000313" key="1">
    <source>
        <dbReference type="EMBL" id="EGV91689.1"/>
    </source>
</evidence>
<name>G3IN42_CRIGR</name>
<accession>G3IN42</accession>
<sequence length="112" mass="12793">MTRTSSCSSSCFRGTSSRRQCRGYIHYNYSYRQIFPHPDSSSLCPPLCRSHHHLGPLSSLQRPWHLGEEGAAQRTFLSLAANKQGSFLTSLYLRTKAFTQMWLVTNLHFAPK</sequence>
<dbReference type="AlphaFoldDB" id="G3IN42"/>
<gene>
    <name evidence="1" type="ORF">I79_025354</name>
</gene>
<dbReference type="EMBL" id="JH005430">
    <property type="protein sequence ID" value="EGV91689.1"/>
    <property type="molecule type" value="Genomic_DNA"/>
</dbReference>
<evidence type="ECO:0000313" key="2">
    <source>
        <dbReference type="Proteomes" id="UP000001075"/>
    </source>
</evidence>
<reference evidence="2" key="1">
    <citation type="journal article" date="2011" name="Nat. Biotechnol.">
        <title>The genomic sequence of the Chinese hamster ovary (CHO)-K1 cell line.</title>
        <authorList>
            <person name="Xu X."/>
            <person name="Nagarajan H."/>
            <person name="Lewis N.E."/>
            <person name="Pan S."/>
            <person name="Cai Z."/>
            <person name="Liu X."/>
            <person name="Chen W."/>
            <person name="Xie M."/>
            <person name="Wang W."/>
            <person name="Hammond S."/>
            <person name="Andersen M.R."/>
            <person name="Neff N."/>
            <person name="Passarelli B."/>
            <person name="Koh W."/>
            <person name="Fan H.C."/>
            <person name="Wang J."/>
            <person name="Gui Y."/>
            <person name="Lee K.H."/>
            <person name="Betenbaugh M.J."/>
            <person name="Quake S.R."/>
            <person name="Famili I."/>
            <person name="Palsson B.O."/>
            <person name="Wang J."/>
        </authorList>
    </citation>
    <scope>NUCLEOTIDE SEQUENCE [LARGE SCALE GENOMIC DNA]</scope>
    <source>
        <strain evidence="2">CHO K1 cell line</strain>
    </source>
</reference>
<organism evidence="1 2">
    <name type="scientific">Cricetulus griseus</name>
    <name type="common">Chinese hamster</name>
    <name type="synonym">Cricetulus barabensis griseus</name>
    <dbReference type="NCBI Taxonomy" id="10029"/>
    <lineage>
        <taxon>Eukaryota</taxon>
        <taxon>Metazoa</taxon>
        <taxon>Chordata</taxon>
        <taxon>Craniata</taxon>
        <taxon>Vertebrata</taxon>
        <taxon>Euteleostomi</taxon>
        <taxon>Mammalia</taxon>
        <taxon>Eutheria</taxon>
        <taxon>Euarchontoglires</taxon>
        <taxon>Glires</taxon>
        <taxon>Rodentia</taxon>
        <taxon>Myomorpha</taxon>
        <taxon>Muroidea</taxon>
        <taxon>Cricetidae</taxon>
        <taxon>Cricetinae</taxon>
        <taxon>Cricetulus</taxon>
    </lineage>
</organism>
<protein>
    <submittedName>
        <fullName evidence="1">Uncharacterized protein</fullName>
    </submittedName>
</protein>
<dbReference type="InParanoid" id="G3IN42"/>